<dbReference type="GO" id="GO:0016740">
    <property type="term" value="F:transferase activity"/>
    <property type="evidence" value="ECO:0007669"/>
    <property type="project" value="UniProtKB-KW"/>
</dbReference>
<dbReference type="RefSeq" id="WP_149325668.1">
    <property type="nucleotide sequence ID" value="NZ_CP043504.1"/>
</dbReference>
<dbReference type="OrthoDB" id="9771846at2"/>
<sequence>MSERRFTVEAEPAFRTAAANPYNAALARALAGEGVRIRDLSYLRLAFGRIDVVHLHWPDLTFLSGHRPSIMRARLLLFGAALSLARLRGTRLVWTVHNLESHETRGTPVLRERLRRMLARELDGILALSRSSLDAARAAHPELAALPGFVTPHGHYREDYDFSAGRREARERLGLPEDATLIVAVGQVRPYKNIPALLEAFRGVAGSPRLAVVGRASPPALGEEIARLAVEDPRVILDPEFQTEERIALWVRAADLVVLPYRKVLNSGAAMLALSGSRPVLVPALGSLVELRDELGDDWVRLFPEQLDAAELEEAIAWVRSRPADGTVDLSPYDWHTVAQRTLDAYREVRSAPRPASRGRAAASPTEHRSTTGSPIVPVATAPEPDAVSHASL</sequence>
<dbReference type="Pfam" id="PF13692">
    <property type="entry name" value="Glyco_trans_1_4"/>
    <property type="match status" value="1"/>
</dbReference>
<reference evidence="2 3" key="1">
    <citation type="submission" date="2019-09" db="EMBL/GenBank/DDBJ databases">
        <title>Genome sequencing of strain KACC 19322.</title>
        <authorList>
            <person name="Heo J."/>
            <person name="Kim S.-J."/>
            <person name="Kim J.-S."/>
            <person name="Hong S.-B."/>
            <person name="Kwon S.-W."/>
        </authorList>
    </citation>
    <scope>NUCLEOTIDE SEQUENCE [LARGE SCALE GENOMIC DNA]</scope>
    <source>
        <strain evidence="2 3">KACC 19322</strain>
    </source>
</reference>
<evidence type="ECO:0000313" key="3">
    <source>
        <dbReference type="Proteomes" id="UP000322159"/>
    </source>
</evidence>
<feature type="region of interest" description="Disordered" evidence="1">
    <location>
        <begin position="347"/>
        <end position="393"/>
    </location>
</feature>
<dbReference type="PANTHER" id="PTHR12526">
    <property type="entry name" value="GLYCOSYLTRANSFERASE"/>
    <property type="match status" value="1"/>
</dbReference>
<dbReference type="Gene3D" id="3.40.50.2000">
    <property type="entry name" value="Glycogen Phosphorylase B"/>
    <property type="match status" value="2"/>
</dbReference>
<dbReference type="AlphaFoldDB" id="A0A5C1Y8M9"/>
<evidence type="ECO:0000256" key="1">
    <source>
        <dbReference type="SAM" id="MobiDB-lite"/>
    </source>
</evidence>
<accession>A0A5C1Y8M9</accession>
<feature type="compositionally biased region" description="Low complexity" evidence="1">
    <location>
        <begin position="352"/>
        <end position="365"/>
    </location>
</feature>
<protein>
    <submittedName>
        <fullName evidence="2">Glycosyltransferase family 4 protein</fullName>
    </submittedName>
</protein>
<gene>
    <name evidence="2" type="ORF">FLP23_09675</name>
</gene>
<dbReference type="EMBL" id="CP043504">
    <property type="protein sequence ID" value="QEO10251.1"/>
    <property type="molecule type" value="Genomic_DNA"/>
</dbReference>
<keyword evidence="2" id="KW-0808">Transferase</keyword>
<dbReference type="KEGG" id="lyk:FLP23_09675"/>
<keyword evidence="3" id="KW-1185">Reference proteome</keyword>
<name>A0A5C1Y8M9_9MICO</name>
<dbReference type="CDD" id="cd03801">
    <property type="entry name" value="GT4_PimA-like"/>
    <property type="match status" value="1"/>
</dbReference>
<dbReference type="SUPFAM" id="SSF53756">
    <property type="entry name" value="UDP-Glycosyltransferase/glycogen phosphorylase"/>
    <property type="match status" value="1"/>
</dbReference>
<evidence type="ECO:0000313" key="2">
    <source>
        <dbReference type="EMBL" id="QEO10251.1"/>
    </source>
</evidence>
<proteinExistence type="predicted"/>
<dbReference type="Proteomes" id="UP000322159">
    <property type="component" value="Chromosome"/>
</dbReference>
<organism evidence="2 3">
    <name type="scientific">Protaetiibacter larvae</name>
    <dbReference type="NCBI Taxonomy" id="2592654"/>
    <lineage>
        <taxon>Bacteria</taxon>
        <taxon>Bacillati</taxon>
        <taxon>Actinomycetota</taxon>
        <taxon>Actinomycetes</taxon>
        <taxon>Micrococcales</taxon>
        <taxon>Microbacteriaceae</taxon>
        <taxon>Protaetiibacter</taxon>
    </lineage>
</organism>